<dbReference type="AlphaFoldDB" id="B0RIZ0"/>
<dbReference type="InterPro" id="IPR036513">
    <property type="entry name" value="STAS_dom_sf"/>
</dbReference>
<dbReference type="SUPFAM" id="SSF52091">
    <property type="entry name" value="SpoIIaa-like"/>
    <property type="match status" value="1"/>
</dbReference>
<dbReference type="OrthoDB" id="9793697at2"/>
<dbReference type="NCBIfam" id="TIGR00377">
    <property type="entry name" value="ant_ant_sig"/>
    <property type="match status" value="1"/>
</dbReference>
<dbReference type="EMBL" id="AM849034">
    <property type="protein sequence ID" value="CAQ02777.1"/>
    <property type="molecule type" value="Genomic_DNA"/>
</dbReference>
<dbReference type="RefSeq" id="WP_012299948.1">
    <property type="nucleotide sequence ID" value="NC_010407.1"/>
</dbReference>
<evidence type="ECO:0000256" key="2">
    <source>
        <dbReference type="RuleBase" id="RU003749"/>
    </source>
</evidence>
<protein>
    <recommendedName>
        <fullName evidence="2">Anti-sigma factor antagonist</fullName>
    </recommendedName>
</protein>
<dbReference type="Pfam" id="PF01740">
    <property type="entry name" value="STAS"/>
    <property type="match status" value="1"/>
</dbReference>
<evidence type="ECO:0000313" key="4">
    <source>
        <dbReference type="Proteomes" id="UP000001318"/>
    </source>
</evidence>
<accession>B0RIZ0</accession>
<dbReference type="Proteomes" id="UP000001318">
    <property type="component" value="Chromosome"/>
</dbReference>
<dbReference type="KEGG" id="cms:CMS2705"/>
<comment type="similarity">
    <text evidence="1 2">Belongs to the anti-sigma-factor antagonist family.</text>
</comment>
<dbReference type="GO" id="GO:0043856">
    <property type="term" value="F:anti-sigma factor antagonist activity"/>
    <property type="evidence" value="ECO:0007669"/>
    <property type="project" value="InterPro"/>
</dbReference>
<reference evidence="3 4" key="1">
    <citation type="journal article" date="2008" name="J. Bacteriol.">
        <title>Genome of the actinomycete plant pathogen Clavibacter michiganensis subsp. sepedonicus suggests recent niche adaptation.</title>
        <authorList>
            <person name="Bentley S.D."/>
            <person name="Corton C."/>
            <person name="Brown S.E."/>
            <person name="Barron A."/>
            <person name="Clark L."/>
            <person name="Doggett J."/>
            <person name="Harris B."/>
            <person name="Ormond D."/>
            <person name="Quail M.A."/>
            <person name="May G."/>
            <person name="Francis D."/>
            <person name="Knudson D."/>
            <person name="Parkhill J."/>
            <person name="Ishimaru C.A."/>
        </authorList>
    </citation>
    <scope>NUCLEOTIDE SEQUENCE [LARGE SCALE GENOMIC DNA]</scope>
    <source>
        <strain evidence="4">ATCC 33113 / DSM 20744 / JCM 9667 / LMG 2889 / ICMP 2535 / C-1</strain>
    </source>
</reference>
<dbReference type="GeneID" id="29471635"/>
<dbReference type="PANTHER" id="PTHR33495:SF2">
    <property type="entry name" value="ANTI-SIGMA FACTOR ANTAGONIST TM_1081-RELATED"/>
    <property type="match status" value="1"/>
</dbReference>
<organism evidence="3 4">
    <name type="scientific">Clavibacter sepedonicus</name>
    <name type="common">Clavibacter michiganensis subsp. sepedonicus</name>
    <dbReference type="NCBI Taxonomy" id="31964"/>
    <lineage>
        <taxon>Bacteria</taxon>
        <taxon>Bacillati</taxon>
        <taxon>Actinomycetota</taxon>
        <taxon>Actinomycetes</taxon>
        <taxon>Micrococcales</taxon>
        <taxon>Microbacteriaceae</taxon>
        <taxon>Clavibacter</taxon>
    </lineage>
</organism>
<evidence type="ECO:0000313" key="3">
    <source>
        <dbReference type="EMBL" id="CAQ02777.1"/>
    </source>
</evidence>
<proteinExistence type="inferred from homology"/>
<dbReference type="STRING" id="31964.CMS2705"/>
<evidence type="ECO:0000256" key="1">
    <source>
        <dbReference type="ARBA" id="ARBA00009013"/>
    </source>
</evidence>
<dbReference type="PANTHER" id="PTHR33495">
    <property type="entry name" value="ANTI-SIGMA FACTOR ANTAGONIST TM_1081-RELATED-RELATED"/>
    <property type="match status" value="1"/>
</dbReference>
<dbReference type="InterPro" id="IPR003658">
    <property type="entry name" value="Anti-sigma_ant"/>
</dbReference>
<gene>
    <name evidence="3" type="ordered locus">CMS2705</name>
</gene>
<dbReference type="eggNOG" id="COG1366">
    <property type="taxonomic scope" value="Bacteria"/>
</dbReference>
<dbReference type="InterPro" id="IPR002645">
    <property type="entry name" value="STAS_dom"/>
</dbReference>
<dbReference type="PROSITE" id="PS50801">
    <property type="entry name" value="STAS"/>
    <property type="match status" value="1"/>
</dbReference>
<dbReference type="CDD" id="cd07043">
    <property type="entry name" value="STAS_anti-anti-sigma_factors"/>
    <property type="match status" value="1"/>
</dbReference>
<keyword evidence="4" id="KW-1185">Reference proteome</keyword>
<sequence length="122" mass="12488">MALTTATARREDDVTVVTAAGMLNMAAAPELRQAIHDALDPAPARIVVDLAGVDFIDSSGLGALIAGLRAARDAGGDLRAARDAGGDLRIAAPGPQVAMVLQLSNLDRVLISTPTAEAAYRD</sequence>
<name>B0RIZ0_CLASE</name>
<dbReference type="Gene3D" id="3.30.750.24">
    <property type="entry name" value="STAS domain"/>
    <property type="match status" value="1"/>
</dbReference>
<dbReference type="HOGENOM" id="CLU_115403_6_4_11"/>